<keyword evidence="2" id="KW-0677">Repeat</keyword>
<name>A0A9W8B4K6_9FUNG</name>
<dbReference type="Gene3D" id="2.40.10.10">
    <property type="entry name" value="Trypsin-like serine proteases"/>
    <property type="match status" value="2"/>
</dbReference>
<feature type="compositionally biased region" description="Polar residues" evidence="3">
    <location>
        <begin position="1"/>
        <end position="22"/>
    </location>
</feature>
<dbReference type="InterPro" id="IPR009003">
    <property type="entry name" value="Peptidase_S1_PA"/>
</dbReference>
<organism evidence="5 6">
    <name type="scientific">Dimargaris verticillata</name>
    <dbReference type="NCBI Taxonomy" id="2761393"/>
    <lineage>
        <taxon>Eukaryota</taxon>
        <taxon>Fungi</taxon>
        <taxon>Fungi incertae sedis</taxon>
        <taxon>Zoopagomycota</taxon>
        <taxon>Kickxellomycotina</taxon>
        <taxon>Dimargaritomycetes</taxon>
        <taxon>Dimargaritales</taxon>
        <taxon>Dimargaritaceae</taxon>
        <taxon>Dimargaris</taxon>
    </lineage>
</organism>
<dbReference type="InterPro" id="IPR043504">
    <property type="entry name" value="Peptidase_S1_PA_chymotrypsin"/>
</dbReference>
<gene>
    <name evidence="5" type="ORF">H4R34_002213</name>
</gene>
<dbReference type="SUPFAM" id="SSF50156">
    <property type="entry name" value="PDZ domain-like"/>
    <property type="match status" value="2"/>
</dbReference>
<dbReference type="Pfam" id="PF13365">
    <property type="entry name" value="Trypsin_2"/>
    <property type="match status" value="1"/>
</dbReference>
<feature type="domain" description="PDZ-like" evidence="4">
    <location>
        <begin position="430"/>
        <end position="506"/>
    </location>
</feature>
<dbReference type="Proteomes" id="UP001151582">
    <property type="component" value="Unassembled WGS sequence"/>
</dbReference>
<dbReference type="CDD" id="cd06786">
    <property type="entry name" value="cpPDZ1_ScNma111-like"/>
    <property type="match status" value="1"/>
</dbReference>
<evidence type="ECO:0000256" key="1">
    <source>
        <dbReference type="ARBA" id="ARBA00010541"/>
    </source>
</evidence>
<dbReference type="InterPro" id="IPR001940">
    <property type="entry name" value="Peptidase_S1C"/>
</dbReference>
<feature type="region of interest" description="Disordered" evidence="3">
    <location>
        <begin position="1"/>
        <end position="46"/>
    </location>
</feature>
<dbReference type="Gene3D" id="2.30.42.10">
    <property type="match status" value="2"/>
</dbReference>
<dbReference type="CDD" id="cd06719">
    <property type="entry name" value="PDZ2-4_Nma111p-like"/>
    <property type="match status" value="1"/>
</dbReference>
<dbReference type="OrthoDB" id="4217619at2759"/>
<accession>A0A9W8B4K6</accession>
<dbReference type="InterPro" id="IPR036034">
    <property type="entry name" value="PDZ_sf"/>
</dbReference>
<dbReference type="SUPFAM" id="SSF50494">
    <property type="entry name" value="Trypsin-like serine proteases"/>
    <property type="match status" value="2"/>
</dbReference>
<dbReference type="PANTHER" id="PTHR46366">
    <property type="entry name" value="PRO-APOPTOTIC SERINE PROTEASE NMA111"/>
    <property type="match status" value="1"/>
</dbReference>
<dbReference type="InterPro" id="IPR025926">
    <property type="entry name" value="PDZ-like_dom"/>
</dbReference>
<dbReference type="Pfam" id="PF12812">
    <property type="entry name" value="PDZ_1"/>
    <property type="match status" value="2"/>
</dbReference>
<feature type="domain" description="PDZ-like" evidence="4">
    <location>
        <begin position="918"/>
        <end position="994"/>
    </location>
</feature>
<evidence type="ECO:0000313" key="6">
    <source>
        <dbReference type="Proteomes" id="UP001151582"/>
    </source>
</evidence>
<sequence>MTPQQSTHPSGQRLSPDSSTAETCKAAPAATSPRPKRRRCDVDHDRPSNLDLATLNDSLVAAPVPGDTLGVLNQLSAHLQTTYVPAITHNRTLLCETGALNNGEAISPEWQATIERAIKAIVSIRFSQVSAFDTEPPLTSEASGFIVDAQRGIILTNRHVVSAGPFTGEAIAHDHEEVEVYPIYRDPIHDFGFLRFDPSKIKYMALQEINLAPENAKVGLDIRVVGNDAGEKLSILSGSISRLDRNVPDYGDLTYNDFNTFYLQAASSTSGGSSGSPVIDLHGNAVALQAGGSTHAATDFFFPLDRVKYALQHLQQGQKVPRGTIQTQFMYRPFDEVRRLGLNPAVEEHIRKLFPSSIGMLVAEVVLPKGPASSFLEEGDVLISINDQYVTQFVPLEAMLDTHVNQALRFRVDRGGTLHEFEIQVQDLHSITPDRFIEIGGAAVHDLSYQLARSCCVPVQGVYVAGPFGMFRLNGSDQGWLIQSVDDQPTPTLDDFMRVAQQLPDRALVKVVFYSILDLHSTNVSVVQVDRHWSSFRLLVRNDATGLWDVTEQPDAPQAPKQPPATAKFLQLDDSMGMAKALVNSMVMVNYQMPIRVDGFPRHRRSGFGLVIDANRGLVVVSRAIVPHFLGDLTFTIAQSVVIPGTVKYIHPTQNFSVVAYDPSALQDTAVQSAPISATPLGPGHRVNLVAFNRHQRPLCLDTVVTDITSVVIPESSSPRFRSINFEAIYLDTPVAQQCSSGVLADAQGQVQGLWLSFMGERNDDGDDREYYIGLGIQAVMPIIEPMLQGKLPQLRLLDVELGPLLISQARQMGLTDDWIRRIEEANPYRRQLLMVRRTETGSQSAERLKDLDVVLAVRAPSATDPKTISPECRIVTSVHDLAPQFTQPELALTILRERRILDITVPTSAVTEHGDATPDRVVIWGGAVVQEPFKAVCQQSKSLPSRVYVTARTKGSPAYMYDLIPTTWITQINDMPTPDLEAFIHAIRQCPDNTYVRIKAITFDNIPMVLSLKTNHHYWPAAEMVRDPSTEIGWRSIKLT</sequence>
<dbReference type="GO" id="GO:0006508">
    <property type="term" value="P:proteolysis"/>
    <property type="evidence" value="ECO:0007669"/>
    <property type="project" value="InterPro"/>
</dbReference>
<dbReference type="AlphaFoldDB" id="A0A9W8B4K6"/>
<dbReference type="PRINTS" id="PR00834">
    <property type="entry name" value="PROTEASES2C"/>
</dbReference>
<evidence type="ECO:0000259" key="4">
    <source>
        <dbReference type="Pfam" id="PF12812"/>
    </source>
</evidence>
<comment type="similarity">
    <text evidence="1">Belongs to the peptidase S1C family.</text>
</comment>
<proteinExistence type="inferred from homology"/>
<evidence type="ECO:0000313" key="5">
    <source>
        <dbReference type="EMBL" id="KAJ1981071.1"/>
    </source>
</evidence>
<reference evidence="5" key="1">
    <citation type="submission" date="2022-07" db="EMBL/GenBank/DDBJ databases">
        <title>Phylogenomic reconstructions and comparative analyses of Kickxellomycotina fungi.</title>
        <authorList>
            <person name="Reynolds N.K."/>
            <person name="Stajich J.E."/>
            <person name="Barry K."/>
            <person name="Grigoriev I.V."/>
            <person name="Crous P."/>
            <person name="Smith M.E."/>
        </authorList>
    </citation>
    <scope>NUCLEOTIDE SEQUENCE</scope>
    <source>
        <strain evidence="5">RSA 567</strain>
    </source>
</reference>
<keyword evidence="6" id="KW-1185">Reference proteome</keyword>
<evidence type="ECO:0000256" key="3">
    <source>
        <dbReference type="SAM" id="MobiDB-lite"/>
    </source>
</evidence>
<dbReference type="EMBL" id="JANBQB010000139">
    <property type="protein sequence ID" value="KAJ1981071.1"/>
    <property type="molecule type" value="Genomic_DNA"/>
</dbReference>
<dbReference type="PANTHER" id="PTHR46366:SF8">
    <property type="entry name" value="PRO-APOPTOTIC SERINE PROTEASE NMA111"/>
    <property type="match status" value="1"/>
</dbReference>
<protein>
    <recommendedName>
        <fullName evidence="4">PDZ-like domain-containing protein</fullName>
    </recommendedName>
</protein>
<evidence type="ECO:0000256" key="2">
    <source>
        <dbReference type="ARBA" id="ARBA00022737"/>
    </source>
</evidence>
<comment type="caution">
    <text evidence="5">The sequence shown here is derived from an EMBL/GenBank/DDBJ whole genome shotgun (WGS) entry which is preliminary data.</text>
</comment>
<dbReference type="GO" id="GO:0004252">
    <property type="term" value="F:serine-type endopeptidase activity"/>
    <property type="evidence" value="ECO:0007669"/>
    <property type="project" value="InterPro"/>
</dbReference>